<dbReference type="AlphaFoldDB" id="A0ABD1EJ57"/>
<comment type="caution">
    <text evidence="1">The sequence shown here is derived from an EMBL/GenBank/DDBJ whole genome shotgun (WGS) entry which is preliminary data.</text>
</comment>
<dbReference type="Proteomes" id="UP001566132">
    <property type="component" value="Unassembled WGS sequence"/>
</dbReference>
<keyword evidence="2" id="KW-1185">Reference proteome</keyword>
<name>A0ABD1EJ57_HYPHA</name>
<proteinExistence type="predicted"/>
<evidence type="ECO:0000313" key="1">
    <source>
        <dbReference type="EMBL" id="KAL1494735.1"/>
    </source>
</evidence>
<reference evidence="1 2" key="1">
    <citation type="submission" date="2024-05" db="EMBL/GenBank/DDBJ databases">
        <title>Genetic variation in Jamaican populations of the coffee berry borer (Hypothenemus hampei).</title>
        <authorList>
            <person name="Errbii M."/>
            <person name="Myrie A."/>
        </authorList>
    </citation>
    <scope>NUCLEOTIDE SEQUENCE [LARGE SCALE GENOMIC DNA]</scope>
    <source>
        <strain evidence="1">JA-Hopewell-2020-01-JO</strain>
        <tissue evidence="1">Whole body</tissue>
    </source>
</reference>
<protein>
    <submittedName>
        <fullName evidence="1">Uncharacterized protein</fullName>
    </submittedName>
</protein>
<dbReference type="EMBL" id="JBDJPC010000007">
    <property type="protein sequence ID" value="KAL1494735.1"/>
    <property type="molecule type" value="Genomic_DNA"/>
</dbReference>
<evidence type="ECO:0000313" key="2">
    <source>
        <dbReference type="Proteomes" id="UP001566132"/>
    </source>
</evidence>
<organism evidence="1 2">
    <name type="scientific">Hypothenemus hampei</name>
    <name type="common">Coffee berry borer</name>
    <dbReference type="NCBI Taxonomy" id="57062"/>
    <lineage>
        <taxon>Eukaryota</taxon>
        <taxon>Metazoa</taxon>
        <taxon>Ecdysozoa</taxon>
        <taxon>Arthropoda</taxon>
        <taxon>Hexapoda</taxon>
        <taxon>Insecta</taxon>
        <taxon>Pterygota</taxon>
        <taxon>Neoptera</taxon>
        <taxon>Endopterygota</taxon>
        <taxon>Coleoptera</taxon>
        <taxon>Polyphaga</taxon>
        <taxon>Cucujiformia</taxon>
        <taxon>Curculionidae</taxon>
        <taxon>Scolytinae</taxon>
        <taxon>Hypothenemus</taxon>
    </lineage>
</organism>
<gene>
    <name evidence="1" type="ORF">ABEB36_010283</name>
</gene>
<sequence length="76" mass="8655">MVPVMVLTSSVDSLTNTMNTASQNSKHQEKAMFDRETSIHNINLQCKVSQYVMCKRHFDLFVSHPFPVSSKADPRL</sequence>
<accession>A0ABD1EJ57</accession>